<dbReference type="AlphaFoldDB" id="A0A6G7YPA2"/>
<dbReference type="EMBL" id="CP049869">
    <property type="protein sequence ID" value="QIK78570.1"/>
    <property type="molecule type" value="Genomic_DNA"/>
</dbReference>
<feature type="signal peptide" evidence="1">
    <location>
        <begin position="1"/>
        <end position="21"/>
    </location>
</feature>
<feature type="chain" id="PRO_5026357041" description="Haem-binding uptake Tiki superfamily ChaN domain-containing protein" evidence="1">
    <location>
        <begin position="22"/>
        <end position="286"/>
    </location>
</feature>
<dbReference type="RefSeq" id="WP_166410963.1">
    <property type="nucleotide sequence ID" value="NZ_CP049869.1"/>
</dbReference>
<evidence type="ECO:0000313" key="3">
    <source>
        <dbReference type="Proteomes" id="UP000503222"/>
    </source>
</evidence>
<evidence type="ECO:0008006" key="4">
    <source>
        <dbReference type="Google" id="ProtNLM"/>
    </source>
</evidence>
<protein>
    <recommendedName>
        <fullName evidence="4">Haem-binding uptake Tiki superfamily ChaN domain-containing protein</fullName>
    </recommendedName>
</protein>
<name>A0A6G7YPA2_9SPHN</name>
<reference evidence="2 3" key="1">
    <citation type="submission" date="2020-03" db="EMBL/GenBank/DDBJ databases">
        <title>Sphingomonas sp. nov., isolated from fish.</title>
        <authorList>
            <person name="Hyun D.-W."/>
            <person name="Bae J.-W."/>
        </authorList>
    </citation>
    <scope>NUCLEOTIDE SEQUENCE [LARGE SCALE GENOMIC DNA]</scope>
    <source>
        <strain evidence="2 3">HDW15B</strain>
    </source>
</reference>
<dbReference type="Proteomes" id="UP000503222">
    <property type="component" value="Chromosome"/>
</dbReference>
<sequence length="286" mass="30613">MLNRLILGLAAAALGAAGAGAAPTSRDQFSCEPISGLQQLLERPGLRWIIVGEQHGTNEMPAAFVDIVCHAATSKRPVVVAVERPEGEQAAIDAYMESDGGPKAIAALTASEMWHDKQMQDGRGSQAYLQMLDELRRLHHRGVVERVVAFQPWRPALEMAKYEETMAQILQSASSDPNQMVLAFVGNCHAARLPLCRDKPAAAYLPSSERLTINVDGSGGTVWNCIVLEGKLKCGSRGLGTAKPPHAPRIELMEDPKAHYDAVLLLGGPLSASPPAVAKMDEPTSP</sequence>
<dbReference type="KEGG" id="spii:G7077_06340"/>
<organism evidence="2 3">
    <name type="scientific">Sphingomonas piscis</name>
    <dbReference type="NCBI Taxonomy" id="2714943"/>
    <lineage>
        <taxon>Bacteria</taxon>
        <taxon>Pseudomonadati</taxon>
        <taxon>Pseudomonadota</taxon>
        <taxon>Alphaproteobacteria</taxon>
        <taxon>Sphingomonadales</taxon>
        <taxon>Sphingomonadaceae</taxon>
        <taxon>Sphingomonas</taxon>
    </lineage>
</organism>
<evidence type="ECO:0000313" key="2">
    <source>
        <dbReference type="EMBL" id="QIK78570.1"/>
    </source>
</evidence>
<accession>A0A6G7YPA2</accession>
<keyword evidence="1" id="KW-0732">Signal</keyword>
<gene>
    <name evidence="2" type="ORF">G7077_06340</name>
</gene>
<keyword evidence="3" id="KW-1185">Reference proteome</keyword>
<evidence type="ECO:0000256" key="1">
    <source>
        <dbReference type="SAM" id="SignalP"/>
    </source>
</evidence>
<proteinExistence type="predicted"/>